<evidence type="ECO:0000256" key="7">
    <source>
        <dbReference type="ARBA" id="ARBA00069181"/>
    </source>
</evidence>
<comment type="caution">
    <text evidence="9">The sequence shown here is derived from an EMBL/GenBank/DDBJ whole genome shotgun (WGS) entry which is preliminary data.</text>
</comment>
<dbReference type="Pfam" id="PF05985">
    <property type="entry name" value="EutC"/>
    <property type="match status" value="1"/>
</dbReference>
<dbReference type="Gene3D" id="6.10.140.690">
    <property type="match status" value="1"/>
</dbReference>
<keyword evidence="2 8" id="KW-0456">Lyase</keyword>
<evidence type="ECO:0000256" key="1">
    <source>
        <dbReference type="ARBA" id="ARBA00022628"/>
    </source>
</evidence>
<accession>A0A5R9RDM8</accession>
<feature type="binding site" evidence="8">
    <location>
        <position position="256"/>
    </location>
    <ligand>
        <name>adenosylcob(III)alamin</name>
        <dbReference type="ChEBI" id="CHEBI:18408"/>
    </ligand>
</feature>
<evidence type="ECO:0000256" key="3">
    <source>
        <dbReference type="ARBA" id="ARBA00023285"/>
    </source>
</evidence>
<dbReference type="AlphaFoldDB" id="A0A5R9RDM8"/>
<dbReference type="GO" id="GO:0008851">
    <property type="term" value="F:ethanolamine ammonia-lyase activity"/>
    <property type="evidence" value="ECO:0007669"/>
    <property type="project" value="UniProtKB-UniRule"/>
</dbReference>
<comment type="catalytic activity">
    <reaction evidence="5 8">
        <text>ethanolamine = acetaldehyde + NH4(+)</text>
        <dbReference type="Rhea" id="RHEA:15313"/>
        <dbReference type="ChEBI" id="CHEBI:15343"/>
        <dbReference type="ChEBI" id="CHEBI:28938"/>
        <dbReference type="ChEBI" id="CHEBI:57603"/>
        <dbReference type="EC" id="4.3.1.7"/>
    </reaction>
</comment>
<organism evidence="9 10">
    <name type="scientific">Pseudomonas nicosulfuronedens</name>
    <dbReference type="NCBI Taxonomy" id="2571105"/>
    <lineage>
        <taxon>Bacteria</taxon>
        <taxon>Pseudomonadati</taxon>
        <taxon>Pseudomonadota</taxon>
        <taxon>Gammaproteobacteria</taxon>
        <taxon>Pseudomonadales</taxon>
        <taxon>Pseudomonadaceae</taxon>
        <taxon>Pseudomonas</taxon>
    </lineage>
</organism>
<keyword evidence="3 8" id="KW-0170">Cobalt</keyword>
<evidence type="ECO:0000256" key="4">
    <source>
        <dbReference type="ARBA" id="ARBA00024446"/>
    </source>
</evidence>
<comment type="subcellular location">
    <subcellularLocation>
        <location evidence="8">Bacterial microcompartment</location>
    </subcellularLocation>
</comment>
<comment type="function">
    <text evidence="8">Catalyzes the deamination of various vicinal amino-alcohols to oxo compounds. Allows this organism to utilize ethanolamine as the sole source of nitrogen and carbon in the presence of external vitamin B12.</text>
</comment>
<dbReference type="PANTHER" id="PTHR39330">
    <property type="entry name" value="ETHANOLAMINE AMMONIA-LYASE LIGHT CHAIN"/>
    <property type="match status" value="1"/>
</dbReference>
<evidence type="ECO:0000256" key="5">
    <source>
        <dbReference type="ARBA" id="ARBA00052081"/>
    </source>
</evidence>
<gene>
    <name evidence="8" type="primary">eutC</name>
    <name evidence="9" type="ORF">FAS41_03030</name>
</gene>
<dbReference type="EC" id="4.3.1.7" evidence="6 8"/>
<dbReference type="Gene3D" id="6.10.250.2060">
    <property type="match status" value="1"/>
</dbReference>
<comment type="pathway">
    <text evidence="8">Amine and polyamine degradation; ethanolamine degradation.</text>
</comment>
<dbReference type="GO" id="GO:0031471">
    <property type="term" value="C:ethanolamine degradation polyhedral organelle"/>
    <property type="evidence" value="ECO:0007669"/>
    <property type="project" value="UniProtKB-UniRule"/>
</dbReference>
<dbReference type="PIRSF" id="PIRSF018982">
    <property type="entry name" value="EutC"/>
    <property type="match status" value="1"/>
</dbReference>
<dbReference type="Proteomes" id="UP000306635">
    <property type="component" value="Unassembled WGS sequence"/>
</dbReference>
<comment type="subunit">
    <text evidence="8">The basic unit is a heterodimer which dimerizes to form tetramers. The heterotetramers trimerize; 6 large subunits form a core ring with 6 small subunits projecting outwards.</text>
</comment>
<dbReference type="PANTHER" id="PTHR39330:SF1">
    <property type="entry name" value="ETHANOLAMINE AMMONIA-LYASE SMALL SUBUNIT"/>
    <property type="match status" value="1"/>
</dbReference>
<dbReference type="GO" id="GO:0006520">
    <property type="term" value="P:amino acid metabolic process"/>
    <property type="evidence" value="ECO:0007669"/>
    <property type="project" value="InterPro"/>
</dbReference>
<feature type="binding site" evidence="8">
    <location>
        <position position="226"/>
    </location>
    <ligand>
        <name>adenosylcob(III)alamin</name>
        <dbReference type="ChEBI" id="CHEBI:18408"/>
    </ligand>
</feature>
<evidence type="ECO:0000313" key="9">
    <source>
        <dbReference type="EMBL" id="TLX80638.1"/>
    </source>
</evidence>
<comment type="similarity">
    <text evidence="8">Belongs to the EutC family.</text>
</comment>
<keyword evidence="10" id="KW-1185">Reference proteome</keyword>
<feature type="binding site" evidence="8">
    <location>
        <position position="205"/>
    </location>
    <ligand>
        <name>adenosylcob(III)alamin</name>
        <dbReference type="ChEBI" id="CHEBI:18408"/>
    </ligand>
</feature>
<proteinExistence type="inferred from homology"/>
<dbReference type="UniPathway" id="UPA00560"/>
<dbReference type="GO" id="GO:0046336">
    <property type="term" value="P:ethanolamine catabolic process"/>
    <property type="evidence" value="ECO:0007669"/>
    <property type="project" value="UniProtKB-UniRule"/>
</dbReference>
<dbReference type="GO" id="GO:0009350">
    <property type="term" value="C:ethanolamine ammonia-lyase complex"/>
    <property type="evidence" value="ECO:0007669"/>
    <property type="project" value="UniProtKB-UniRule"/>
</dbReference>
<evidence type="ECO:0000313" key="10">
    <source>
        <dbReference type="Proteomes" id="UP000306635"/>
    </source>
</evidence>
<dbReference type="FunFam" id="3.40.50.11240:FF:000001">
    <property type="entry name" value="Ethanolamine ammonia-lyase light chain"/>
    <property type="match status" value="1"/>
</dbReference>
<name>A0A5R9RDM8_9PSED</name>
<dbReference type="NCBIfam" id="NF003971">
    <property type="entry name" value="PRK05465.1"/>
    <property type="match status" value="1"/>
</dbReference>
<keyword evidence="1 8" id="KW-0846">Cobalamin</keyword>
<dbReference type="RefSeq" id="WP_138520184.1">
    <property type="nucleotide sequence ID" value="NZ_JAOCBK010000001.1"/>
</dbReference>
<dbReference type="EMBL" id="SWDV01000002">
    <property type="protein sequence ID" value="TLX80638.1"/>
    <property type="molecule type" value="Genomic_DNA"/>
</dbReference>
<comment type="cofactor">
    <cofactor evidence="8">
        <name>adenosylcob(III)alamin</name>
        <dbReference type="ChEBI" id="CHEBI:18408"/>
    </cofactor>
    <text evidence="8">Binds between the large and small subunits.</text>
</comment>
<dbReference type="GO" id="GO:0031419">
    <property type="term" value="F:cobalamin binding"/>
    <property type="evidence" value="ECO:0007669"/>
    <property type="project" value="UniProtKB-UniRule"/>
</dbReference>
<dbReference type="Gene3D" id="3.40.50.11240">
    <property type="entry name" value="Ethanolamine ammonia-lyase light chain (EutC)"/>
    <property type="match status" value="1"/>
</dbReference>
<dbReference type="HAMAP" id="MF_00601">
    <property type="entry name" value="EutC"/>
    <property type="match status" value="1"/>
</dbReference>
<evidence type="ECO:0000256" key="6">
    <source>
        <dbReference type="ARBA" id="ARBA00067005"/>
    </source>
</evidence>
<keyword evidence="4 8" id="KW-1283">Bacterial microcompartment</keyword>
<evidence type="ECO:0000256" key="2">
    <source>
        <dbReference type="ARBA" id="ARBA00023239"/>
    </source>
</evidence>
<protein>
    <recommendedName>
        <fullName evidence="7 8">Ethanolamine ammonia-lyase small subunit</fullName>
        <shortName evidence="8">EAL small subunit</shortName>
        <ecNumber evidence="6 8">4.3.1.7</ecNumber>
    </recommendedName>
</protein>
<evidence type="ECO:0000256" key="8">
    <source>
        <dbReference type="HAMAP-Rule" id="MF_00601"/>
    </source>
</evidence>
<sequence>MHQQQIEDIVRSVLNELKASPAGAPGMEAAPVQAGVEDGLCSWDLGSAEARQWIGIDNAQRPEVLQEFRKSTAARVCLGRAGVRPRTQALLRFLADHSRSKDTVLKEVSAEWVKQQGLLEVQSEVETKDQYLTRPDMGRRLDEKAIATLLAECRKNPQVQVVISDGLSTDAVTANFDEILPPLLQGLKSAGLDVGTPFFVRYGRVKVEDQIGELLGAQVVILLVGERPGLGQSESLSCYAVYKPTQAGTVEADRTCISNIHRGGTPPVEAAAVIVDLAKRMLEKKASGIALNR</sequence>
<reference evidence="9 10" key="1">
    <citation type="submission" date="2019-04" db="EMBL/GenBank/DDBJ databases">
        <authorList>
            <person name="Li M."/>
        </authorList>
    </citation>
    <scope>NUCLEOTIDE SEQUENCE [LARGE SCALE GENOMIC DNA]</scope>
    <source>
        <strain evidence="9 10">LAM1902</strain>
    </source>
</reference>
<dbReference type="OrthoDB" id="114248at2"/>
<dbReference type="InterPro" id="IPR009246">
    <property type="entry name" value="EutC"/>
</dbReference>
<dbReference type="InterPro" id="IPR042251">
    <property type="entry name" value="EutC_C"/>
</dbReference>